<proteinExistence type="predicted"/>
<protein>
    <submittedName>
        <fullName evidence="1">Type I-U CRISPR-associated protein Cas5/Cas6</fullName>
    </submittedName>
</protein>
<accession>A0ABX2TBW1</accession>
<dbReference type="NCBIfam" id="TIGR02165">
    <property type="entry name" value="cas5_6_GSU0054"/>
    <property type="match status" value="1"/>
</dbReference>
<dbReference type="RefSeq" id="WP_180282466.1">
    <property type="nucleotide sequence ID" value="NZ_JABFDB010000008.1"/>
</dbReference>
<sequence>MSLPTAALWRLEGAGLPPVERGYPLAALAKRAALHHAARLTGPDAVPAVLHGHDGTRDPRQPNAFFLPADEDGDGRIDHVLIHAAGGLDRAAVAALAACERLFDGRQGEWPVRCVWLGMADAAPCRLAGRAAVWVSATPWFSPLHPKRGLGPEALLARDLAFRGRPAPARLERLAATPVTPGSNLPPHAFATRLESRVTRPRPDPTGSLWRVAFPEPVQGPLALGWDCHLGLGLFRPEEG</sequence>
<evidence type="ECO:0000313" key="2">
    <source>
        <dbReference type="Proteomes" id="UP000584642"/>
    </source>
</evidence>
<comment type="caution">
    <text evidence="1">The sequence shown here is derived from an EMBL/GenBank/DDBJ whole genome shotgun (WGS) entry which is preliminary data.</text>
</comment>
<dbReference type="Proteomes" id="UP000584642">
    <property type="component" value="Unassembled WGS sequence"/>
</dbReference>
<dbReference type="InterPro" id="IPR019089">
    <property type="entry name" value="Cas_GSU0054"/>
</dbReference>
<gene>
    <name evidence="1" type="primary">cas5u6u</name>
    <name evidence="1" type="ORF">HND93_13385</name>
</gene>
<keyword evidence="2" id="KW-1185">Reference proteome</keyword>
<dbReference type="EMBL" id="JABFDB010000008">
    <property type="protein sequence ID" value="NYZ20707.1"/>
    <property type="molecule type" value="Genomic_DNA"/>
</dbReference>
<name>A0ABX2TBW1_9PROT</name>
<evidence type="ECO:0000313" key="1">
    <source>
        <dbReference type="EMBL" id="NYZ20707.1"/>
    </source>
</evidence>
<organism evidence="1 2">
    <name type="scientific">Azospirillum oleiclasticum</name>
    <dbReference type="NCBI Taxonomy" id="2735135"/>
    <lineage>
        <taxon>Bacteria</taxon>
        <taxon>Pseudomonadati</taxon>
        <taxon>Pseudomonadota</taxon>
        <taxon>Alphaproteobacteria</taxon>
        <taxon>Rhodospirillales</taxon>
        <taxon>Azospirillaceae</taxon>
        <taxon>Azospirillum</taxon>
    </lineage>
</organism>
<reference evidence="1 2" key="1">
    <citation type="submission" date="2020-05" db="EMBL/GenBank/DDBJ databases">
        <title>Azospirillum oleiclasticum sp. nov, a nitrogen-fixing and heavy crude oil-emulsifying bacterium isolated from the crude oil of Yumen Oilfield.</title>
        <authorList>
            <person name="Wu D."/>
            <person name="Cai M."/>
            <person name="Zhang X."/>
        </authorList>
    </citation>
    <scope>NUCLEOTIDE SEQUENCE [LARGE SCALE GENOMIC DNA]</scope>
    <source>
        <strain evidence="1 2">ROY-1-1-2</strain>
    </source>
</reference>